<evidence type="ECO:0000256" key="2">
    <source>
        <dbReference type="ARBA" id="ARBA00022729"/>
    </source>
</evidence>
<dbReference type="PANTHER" id="PTHR34216">
    <property type="match status" value="1"/>
</dbReference>
<comment type="caution">
    <text evidence="4">The sequence shown here is derived from an EMBL/GenBank/DDBJ whole genome shotgun (WGS) entry which is preliminary data.</text>
</comment>
<reference evidence="4 5" key="1">
    <citation type="submission" date="2024-02" db="EMBL/GenBank/DDBJ databases">
        <title>Herpetosiphon gulosus NBRC 112829.</title>
        <authorList>
            <person name="Ichikawa N."/>
            <person name="Katano-Makiyama Y."/>
            <person name="Hidaka K."/>
        </authorList>
    </citation>
    <scope>NUCLEOTIDE SEQUENCE [LARGE SCALE GENOMIC DNA]</scope>
    <source>
        <strain evidence="4 5">NBRC 112829</strain>
    </source>
</reference>
<dbReference type="PROSITE" id="PS51677">
    <property type="entry name" value="NODB"/>
    <property type="match status" value="1"/>
</dbReference>
<comment type="subcellular location">
    <subcellularLocation>
        <location evidence="1">Secreted</location>
    </subcellularLocation>
</comment>
<accession>A0ABP9X6U6</accession>
<organism evidence="4 5">
    <name type="scientific">Herpetosiphon gulosus</name>
    <dbReference type="NCBI Taxonomy" id="1973496"/>
    <lineage>
        <taxon>Bacteria</taxon>
        <taxon>Bacillati</taxon>
        <taxon>Chloroflexota</taxon>
        <taxon>Chloroflexia</taxon>
        <taxon>Herpetosiphonales</taxon>
        <taxon>Herpetosiphonaceae</taxon>
        <taxon>Herpetosiphon</taxon>
    </lineage>
</organism>
<dbReference type="RefSeq" id="WP_345723858.1">
    <property type="nucleotide sequence ID" value="NZ_BAABRU010000016.1"/>
</dbReference>
<evidence type="ECO:0000256" key="1">
    <source>
        <dbReference type="ARBA" id="ARBA00004613"/>
    </source>
</evidence>
<protein>
    <recommendedName>
        <fullName evidence="3">NodB homology domain-containing protein</fullName>
    </recommendedName>
</protein>
<name>A0ABP9X6U6_9CHLR</name>
<proteinExistence type="predicted"/>
<gene>
    <name evidence="4" type="ORF">Hgul01_04078</name>
</gene>
<dbReference type="InterPro" id="IPR051398">
    <property type="entry name" value="Polysacch_Deacetylase"/>
</dbReference>
<dbReference type="SUPFAM" id="SSF88713">
    <property type="entry name" value="Glycoside hydrolase/deacetylase"/>
    <property type="match status" value="1"/>
</dbReference>
<evidence type="ECO:0000313" key="5">
    <source>
        <dbReference type="Proteomes" id="UP001428290"/>
    </source>
</evidence>
<dbReference type="Gene3D" id="3.20.20.370">
    <property type="entry name" value="Glycoside hydrolase/deacetylase"/>
    <property type="match status" value="1"/>
</dbReference>
<keyword evidence="5" id="KW-1185">Reference proteome</keyword>
<sequence>MGFRLAKTLRVWLGLLMVFVPLLLPQSTAARIILAEDRAFDQLWQSTDGQRRNEQSWLWGPQRLWQTQERYAESPRELRWVRYYAKARMEISDPKLSAKSPWYITNGLLVVELVTGRLQIGNEAWRKQCADGICGSEQAVAGDAVTANRAPRYRDWAEFLTLNGSTGADLRGQPVTNWLTHEAEGGQVWSDSRLAERYPETSGSHRDEITGQTVPAMMWNYVQTQARDALYVFGRPISPAFWTQALVDGVEREVLVQLFERRTLTYTPSNPLGWQVEMGNVGQHGLEWRYGLRPWDYQPLHVTMLTYHYISANPNPADRLRESLSVAPAEFKRQLEYLQTHNFHVVSLDQVLAAQRGEQSLPEHPVVITLDDGYRDLYEQAFPIAQSLNLPITAYIPSALVGEPAYVSWQQLQELSQSPLVTIGSHTRVHADLGMLDRESQWIEIAHSKRELEAHLGIAIEHFCYPYGRYNALTMELVREAGYRSATTTRQTTDTANDDPLIWNRITISGQDSFEDFVAKLEGSQD</sequence>
<dbReference type="CDD" id="cd10918">
    <property type="entry name" value="CE4_NodB_like_5s_6s"/>
    <property type="match status" value="1"/>
</dbReference>
<evidence type="ECO:0000259" key="3">
    <source>
        <dbReference type="PROSITE" id="PS51677"/>
    </source>
</evidence>
<dbReference type="InterPro" id="IPR011330">
    <property type="entry name" value="Glyco_hydro/deAcase_b/a-brl"/>
</dbReference>
<dbReference type="PANTHER" id="PTHR34216:SF3">
    <property type="entry name" value="POLY-BETA-1,6-N-ACETYL-D-GLUCOSAMINE N-DEACETYLASE"/>
    <property type="match status" value="1"/>
</dbReference>
<dbReference type="Pfam" id="PF01522">
    <property type="entry name" value="Polysacc_deac_1"/>
    <property type="match status" value="1"/>
</dbReference>
<feature type="domain" description="NodB homology" evidence="3">
    <location>
        <begin position="364"/>
        <end position="526"/>
    </location>
</feature>
<dbReference type="InterPro" id="IPR002509">
    <property type="entry name" value="NODB_dom"/>
</dbReference>
<keyword evidence="2" id="KW-0732">Signal</keyword>
<dbReference type="Proteomes" id="UP001428290">
    <property type="component" value="Unassembled WGS sequence"/>
</dbReference>
<evidence type="ECO:0000313" key="4">
    <source>
        <dbReference type="EMBL" id="GAA5530260.1"/>
    </source>
</evidence>
<dbReference type="EMBL" id="BAABRU010000016">
    <property type="protein sequence ID" value="GAA5530260.1"/>
    <property type="molecule type" value="Genomic_DNA"/>
</dbReference>